<feature type="domain" description="F-box" evidence="1">
    <location>
        <begin position="21"/>
        <end position="66"/>
    </location>
</feature>
<protein>
    <recommendedName>
        <fullName evidence="1">F-box domain-containing protein</fullName>
    </recommendedName>
</protein>
<dbReference type="InParanoid" id="A8NNR5"/>
<dbReference type="SUPFAM" id="SSF81383">
    <property type="entry name" value="F-box domain"/>
    <property type="match status" value="1"/>
</dbReference>
<gene>
    <name evidence="2" type="ORF">CC1G_07324</name>
</gene>
<sequence length="559" mass="63099">MARVRKPVAPKGDVQAEETCHQKVPDLPVELWLQIAEFLKPEDKVRLLGVNRLFFELAMDQLYRNLSLVSSDIGVFIEAMNTLKNPTVARRVRTVTIWPNSMLAAINSDKNQFERLHRRAAQVAQRVESEGFLSRMKRKVIKNDVQPPVSTSNTFLPRLERKKLFIEGMARLSNVEEVAVYLGKYAGIPTLIDTNFLSECMQALWASVRQTARCVSFDIPTSAFDSIAQATMDNLPSQLFRLELLLRCPTKRLPPVAELANLASPVATFVKTAFDTVDTLKSLKLFADIPGLYEALPVIPQMRCLALEDSVLLRRAGENGSKLHEFLVKNTQLEDLTLIISYWPCPPISPTEERVLPNLKKLAIALPDRLFKCSRSAAFLSSISQNVTELTLKSLSYYSDLKVLFDILSRADRETGTRTTQLRKLEVTLSELSPASISLIAKWCPHLADLKLTITLLVEQDQTEQFEPSSLIYRRVVQSARDQRHSGAFRSWALNDLTIKQWVYGQGQTHNWEAMSAIASVTPSITSFVNRGHMRKAGLSDFDTKLRVIDIGKRSEVWT</sequence>
<evidence type="ECO:0000313" key="3">
    <source>
        <dbReference type="Proteomes" id="UP000001861"/>
    </source>
</evidence>
<keyword evidence="3" id="KW-1185">Reference proteome</keyword>
<dbReference type="RefSeq" id="XP_001835182.2">
    <property type="nucleotide sequence ID" value="XM_001835130.2"/>
</dbReference>
<evidence type="ECO:0000259" key="1">
    <source>
        <dbReference type="PROSITE" id="PS50181"/>
    </source>
</evidence>
<accession>A8NNR5</accession>
<comment type="caution">
    <text evidence="2">The sequence shown here is derived from an EMBL/GenBank/DDBJ whole genome shotgun (WGS) entry which is preliminary data.</text>
</comment>
<proteinExistence type="predicted"/>
<dbReference type="GeneID" id="6011710"/>
<dbReference type="Proteomes" id="UP000001861">
    <property type="component" value="Unassembled WGS sequence"/>
</dbReference>
<dbReference type="VEuPathDB" id="FungiDB:CC1G_07324"/>
<dbReference type="InterPro" id="IPR032675">
    <property type="entry name" value="LRR_dom_sf"/>
</dbReference>
<evidence type="ECO:0000313" key="2">
    <source>
        <dbReference type="EMBL" id="EAU86666.2"/>
    </source>
</evidence>
<name>A8NNR5_COPC7</name>
<dbReference type="KEGG" id="cci:CC1G_07324"/>
<dbReference type="PROSITE" id="PS50181">
    <property type="entry name" value="FBOX"/>
    <property type="match status" value="1"/>
</dbReference>
<dbReference type="InterPro" id="IPR001810">
    <property type="entry name" value="F-box_dom"/>
</dbReference>
<reference evidence="2 3" key="1">
    <citation type="journal article" date="2010" name="Proc. Natl. Acad. Sci. U.S.A.">
        <title>Insights into evolution of multicellular fungi from the assembled chromosomes of the mushroom Coprinopsis cinerea (Coprinus cinereus).</title>
        <authorList>
            <person name="Stajich J.E."/>
            <person name="Wilke S.K."/>
            <person name="Ahren D."/>
            <person name="Au C.H."/>
            <person name="Birren B.W."/>
            <person name="Borodovsky M."/>
            <person name="Burns C."/>
            <person name="Canback B."/>
            <person name="Casselton L.A."/>
            <person name="Cheng C.K."/>
            <person name="Deng J."/>
            <person name="Dietrich F.S."/>
            <person name="Fargo D.C."/>
            <person name="Farman M.L."/>
            <person name="Gathman A.C."/>
            <person name="Goldberg J."/>
            <person name="Guigo R."/>
            <person name="Hoegger P.J."/>
            <person name="Hooker J.B."/>
            <person name="Huggins A."/>
            <person name="James T.Y."/>
            <person name="Kamada T."/>
            <person name="Kilaru S."/>
            <person name="Kodira C."/>
            <person name="Kues U."/>
            <person name="Kupfer D."/>
            <person name="Kwan H.S."/>
            <person name="Lomsadze A."/>
            <person name="Li W."/>
            <person name="Lilly W.W."/>
            <person name="Ma L.J."/>
            <person name="Mackey A.J."/>
            <person name="Manning G."/>
            <person name="Martin F."/>
            <person name="Muraguchi H."/>
            <person name="Natvig D.O."/>
            <person name="Palmerini H."/>
            <person name="Ramesh M.A."/>
            <person name="Rehmeyer C.J."/>
            <person name="Roe B.A."/>
            <person name="Shenoy N."/>
            <person name="Stanke M."/>
            <person name="Ter-Hovhannisyan V."/>
            <person name="Tunlid A."/>
            <person name="Velagapudi R."/>
            <person name="Vision T.J."/>
            <person name="Zeng Q."/>
            <person name="Zolan M.E."/>
            <person name="Pukkila P.J."/>
        </authorList>
    </citation>
    <scope>NUCLEOTIDE SEQUENCE [LARGE SCALE GENOMIC DNA]</scope>
    <source>
        <strain evidence="3">Okayama-7 / 130 / ATCC MYA-4618 / FGSC 9003</strain>
    </source>
</reference>
<dbReference type="HOGENOM" id="CLU_028894_1_0_1"/>
<dbReference type="AlphaFoldDB" id="A8NNR5"/>
<dbReference type="OrthoDB" id="2915292at2759"/>
<dbReference type="InterPro" id="IPR036047">
    <property type="entry name" value="F-box-like_dom_sf"/>
</dbReference>
<dbReference type="OMA" id="DELEVNW"/>
<dbReference type="Pfam" id="PF12937">
    <property type="entry name" value="F-box-like"/>
    <property type="match status" value="1"/>
</dbReference>
<dbReference type="Gene3D" id="3.80.10.10">
    <property type="entry name" value="Ribonuclease Inhibitor"/>
    <property type="match status" value="1"/>
</dbReference>
<organism evidence="2 3">
    <name type="scientific">Coprinopsis cinerea (strain Okayama-7 / 130 / ATCC MYA-4618 / FGSC 9003)</name>
    <name type="common">Inky cap fungus</name>
    <name type="synonym">Hormographiella aspergillata</name>
    <dbReference type="NCBI Taxonomy" id="240176"/>
    <lineage>
        <taxon>Eukaryota</taxon>
        <taxon>Fungi</taxon>
        <taxon>Dikarya</taxon>
        <taxon>Basidiomycota</taxon>
        <taxon>Agaricomycotina</taxon>
        <taxon>Agaricomycetes</taxon>
        <taxon>Agaricomycetidae</taxon>
        <taxon>Agaricales</taxon>
        <taxon>Agaricineae</taxon>
        <taxon>Psathyrellaceae</taxon>
        <taxon>Coprinopsis</taxon>
    </lineage>
</organism>
<dbReference type="EMBL" id="AACS02000012">
    <property type="protein sequence ID" value="EAU86666.2"/>
    <property type="molecule type" value="Genomic_DNA"/>
</dbReference>